<organism evidence="1 2">
    <name type="scientific">Anoxynatronum buryatiense</name>
    <dbReference type="NCBI Taxonomy" id="489973"/>
    <lineage>
        <taxon>Bacteria</taxon>
        <taxon>Bacillati</taxon>
        <taxon>Bacillota</taxon>
        <taxon>Clostridia</taxon>
        <taxon>Eubacteriales</taxon>
        <taxon>Clostridiaceae</taxon>
        <taxon>Anoxynatronum</taxon>
    </lineage>
</organism>
<dbReference type="InterPro" id="IPR011008">
    <property type="entry name" value="Dimeric_a/b-barrel"/>
</dbReference>
<reference evidence="1" key="1">
    <citation type="submission" date="2017-05" db="EMBL/GenBank/DDBJ databases">
        <authorList>
            <person name="Varghese N."/>
            <person name="Submissions S."/>
        </authorList>
    </citation>
    <scope>NUCLEOTIDE SEQUENCE</scope>
    <source>
        <strain evidence="1">Su22</strain>
    </source>
</reference>
<proteinExistence type="predicted"/>
<dbReference type="EMBL" id="FXUF01000004">
    <property type="protein sequence ID" value="SMP51261.1"/>
    <property type="molecule type" value="Genomic_DNA"/>
</dbReference>
<accession>A0AA46AII6</accession>
<dbReference type="Gene3D" id="3.30.70.100">
    <property type="match status" value="1"/>
</dbReference>
<dbReference type="PIRSF" id="PIRSF007028">
    <property type="entry name" value="UCP007028"/>
    <property type="match status" value="1"/>
</dbReference>
<protein>
    <submittedName>
        <fullName evidence="1">Uncharacterized conserved protein YbaA, DUF1428 family</fullName>
    </submittedName>
</protein>
<keyword evidence="2" id="KW-1185">Reference proteome</keyword>
<comment type="caution">
    <text evidence="1">The sequence shown here is derived from an EMBL/GenBank/DDBJ whole genome shotgun (WGS) entry which is preliminary data.</text>
</comment>
<dbReference type="InterPro" id="IPR009874">
    <property type="entry name" value="DUF1428"/>
</dbReference>
<name>A0AA46AII6_9CLOT</name>
<dbReference type="Pfam" id="PF07237">
    <property type="entry name" value="DUF1428"/>
    <property type="match status" value="1"/>
</dbReference>
<evidence type="ECO:0000313" key="1">
    <source>
        <dbReference type="EMBL" id="SMP51261.1"/>
    </source>
</evidence>
<gene>
    <name evidence="1" type="ORF">SAMN06296020_10477</name>
</gene>
<evidence type="ECO:0000313" key="2">
    <source>
        <dbReference type="Proteomes" id="UP001158066"/>
    </source>
</evidence>
<dbReference type="Proteomes" id="UP001158066">
    <property type="component" value="Unassembled WGS sequence"/>
</dbReference>
<dbReference type="RefSeq" id="WP_283408754.1">
    <property type="nucleotide sequence ID" value="NZ_FXUF01000004.1"/>
</dbReference>
<dbReference type="AlphaFoldDB" id="A0AA46AII6"/>
<sequence>MARYVDGFVLPVKKDQVEAYRKIAEAAGKIWMDHGALAYVECAGDDLQVEEMIPFPQMAGALPEETVIFSWIVYESREHRDQVNEAVMADPRMEALMPAEGSEPFDYKRMAYGGFATLVDY</sequence>
<dbReference type="SUPFAM" id="SSF54909">
    <property type="entry name" value="Dimeric alpha+beta barrel"/>
    <property type="match status" value="1"/>
</dbReference>